<keyword evidence="3" id="KW-1185">Reference proteome</keyword>
<dbReference type="EMBL" id="JAIQCV010000011">
    <property type="protein sequence ID" value="KAH1046665.1"/>
    <property type="molecule type" value="Genomic_DNA"/>
</dbReference>
<gene>
    <name evidence="2" type="ORF">J1N35_037449</name>
</gene>
<comment type="caution">
    <text evidence="2">The sequence shown here is derived from an EMBL/GenBank/DDBJ whole genome shotgun (WGS) entry which is preliminary data.</text>
</comment>
<dbReference type="AlphaFoldDB" id="A0A9D3UKK5"/>
<evidence type="ECO:0000313" key="2">
    <source>
        <dbReference type="EMBL" id="KAH1046665.1"/>
    </source>
</evidence>
<evidence type="ECO:0000313" key="3">
    <source>
        <dbReference type="Proteomes" id="UP000828251"/>
    </source>
</evidence>
<evidence type="ECO:0000256" key="1">
    <source>
        <dbReference type="SAM" id="MobiDB-lite"/>
    </source>
</evidence>
<feature type="non-terminal residue" evidence="2">
    <location>
        <position position="1"/>
    </location>
</feature>
<sequence>ISKFDMPSRRVNVRANAQEDGTSSAPPMPSRRMNILDEDVGPLMETRIGTFQWVA</sequence>
<accession>A0A9D3UKK5</accession>
<feature type="non-terminal residue" evidence="2">
    <location>
        <position position="55"/>
    </location>
</feature>
<reference evidence="2 3" key="1">
    <citation type="journal article" date="2021" name="Plant Biotechnol. J.">
        <title>Multi-omics assisted identification of the key and species-specific regulatory components of drought-tolerant mechanisms in Gossypium stocksii.</title>
        <authorList>
            <person name="Yu D."/>
            <person name="Ke L."/>
            <person name="Zhang D."/>
            <person name="Wu Y."/>
            <person name="Sun Y."/>
            <person name="Mei J."/>
            <person name="Sun J."/>
            <person name="Sun Y."/>
        </authorList>
    </citation>
    <scope>NUCLEOTIDE SEQUENCE [LARGE SCALE GENOMIC DNA]</scope>
    <source>
        <strain evidence="3">cv. E1</strain>
        <tissue evidence="2">Leaf</tissue>
    </source>
</reference>
<organism evidence="2 3">
    <name type="scientific">Gossypium stocksii</name>
    <dbReference type="NCBI Taxonomy" id="47602"/>
    <lineage>
        <taxon>Eukaryota</taxon>
        <taxon>Viridiplantae</taxon>
        <taxon>Streptophyta</taxon>
        <taxon>Embryophyta</taxon>
        <taxon>Tracheophyta</taxon>
        <taxon>Spermatophyta</taxon>
        <taxon>Magnoliopsida</taxon>
        <taxon>eudicotyledons</taxon>
        <taxon>Gunneridae</taxon>
        <taxon>Pentapetalae</taxon>
        <taxon>rosids</taxon>
        <taxon>malvids</taxon>
        <taxon>Malvales</taxon>
        <taxon>Malvaceae</taxon>
        <taxon>Malvoideae</taxon>
        <taxon>Gossypium</taxon>
    </lineage>
</organism>
<name>A0A9D3UKK5_9ROSI</name>
<feature type="region of interest" description="Disordered" evidence="1">
    <location>
        <begin position="1"/>
        <end position="33"/>
    </location>
</feature>
<proteinExistence type="predicted"/>
<protein>
    <submittedName>
        <fullName evidence="2">Uncharacterized protein</fullName>
    </submittedName>
</protein>
<dbReference type="Proteomes" id="UP000828251">
    <property type="component" value="Unassembled WGS sequence"/>
</dbReference>